<dbReference type="InterPro" id="IPR050261">
    <property type="entry name" value="FrsA_esterase"/>
</dbReference>
<dbReference type="InterPro" id="IPR029058">
    <property type="entry name" value="AB_hydrolase_fold"/>
</dbReference>
<accession>A0A1F7IY81</accession>
<dbReference type="PANTHER" id="PTHR22946:SF9">
    <property type="entry name" value="POLYKETIDE TRANSFERASE AF380"/>
    <property type="match status" value="1"/>
</dbReference>
<evidence type="ECO:0000313" key="4">
    <source>
        <dbReference type="EMBL" id="OGK48328.1"/>
    </source>
</evidence>
<dbReference type="AlphaFoldDB" id="A0A1F7IY81"/>
<evidence type="ECO:0000256" key="2">
    <source>
        <dbReference type="SAM" id="Phobius"/>
    </source>
</evidence>
<dbReference type="InterPro" id="IPR022742">
    <property type="entry name" value="Hydrolase_4"/>
</dbReference>
<evidence type="ECO:0000259" key="3">
    <source>
        <dbReference type="Pfam" id="PF12146"/>
    </source>
</evidence>
<dbReference type="Proteomes" id="UP000177141">
    <property type="component" value="Unassembled WGS sequence"/>
</dbReference>
<organism evidence="4 5">
    <name type="scientific">Candidatus Roizmanbacteria bacterium RIFCSPLOWO2_01_FULL_38_12</name>
    <dbReference type="NCBI Taxonomy" id="1802061"/>
    <lineage>
        <taxon>Bacteria</taxon>
        <taxon>Candidatus Roizmaniibacteriota</taxon>
    </lineage>
</organism>
<keyword evidence="2" id="KW-0472">Membrane</keyword>
<dbReference type="EMBL" id="MGAL01000017">
    <property type="protein sequence ID" value="OGK48328.1"/>
    <property type="molecule type" value="Genomic_DNA"/>
</dbReference>
<name>A0A1F7IY81_9BACT</name>
<dbReference type="Gene3D" id="3.40.50.1820">
    <property type="entry name" value="alpha/beta hydrolase"/>
    <property type="match status" value="1"/>
</dbReference>
<feature type="domain" description="Serine aminopeptidase S33" evidence="3">
    <location>
        <begin position="112"/>
        <end position="223"/>
    </location>
</feature>
<dbReference type="GO" id="GO:0052689">
    <property type="term" value="F:carboxylic ester hydrolase activity"/>
    <property type="evidence" value="ECO:0007669"/>
    <property type="project" value="UniProtKB-ARBA"/>
</dbReference>
<reference evidence="4 5" key="1">
    <citation type="journal article" date="2016" name="Nat. Commun.">
        <title>Thousands of microbial genomes shed light on interconnected biogeochemical processes in an aquifer system.</title>
        <authorList>
            <person name="Anantharaman K."/>
            <person name="Brown C.T."/>
            <person name="Hug L.A."/>
            <person name="Sharon I."/>
            <person name="Castelle C.J."/>
            <person name="Probst A.J."/>
            <person name="Thomas B.C."/>
            <person name="Singh A."/>
            <person name="Wilkins M.J."/>
            <person name="Karaoz U."/>
            <person name="Brodie E.L."/>
            <person name="Williams K.H."/>
            <person name="Hubbard S.S."/>
            <person name="Banfield J.F."/>
        </authorList>
    </citation>
    <scope>NUCLEOTIDE SEQUENCE [LARGE SCALE GENOMIC DNA]</scope>
</reference>
<dbReference type="Pfam" id="PF12146">
    <property type="entry name" value="Hydrolase_4"/>
    <property type="match status" value="1"/>
</dbReference>
<protein>
    <recommendedName>
        <fullName evidence="3">Serine aminopeptidase S33 domain-containing protein</fullName>
    </recommendedName>
</protein>
<dbReference type="SUPFAM" id="SSF53474">
    <property type="entry name" value="alpha/beta-Hydrolases"/>
    <property type="match status" value="1"/>
</dbReference>
<comment type="caution">
    <text evidence="4">The sequence shown here is derived from an EMBL/GenBank/DDBJ whole genome shotgun (WGS) entry which is preliminary data.</text>
</comment>
<keyword evidence="1" id="KW-0378">Hydrolase</keyword>
<keyword evidence="2" id="KW-0812">Transmembrane</keyword>
<proteinExistence type="predicted"/>
<dbReference type="STRING" id="1802061.A3A93_01670"/>
<gene>
    <name evidence="4" type="ORF">A3A93_01670</name>
</gene>
<evidence type="ECO:0000313" key="5">
    <source>
        <dbReference type="Proteomes" id="UP000177141"/>
    </source>
</evidence>
<evidence type="ECO:0000256" key="1">
    <source>
        <dbReference type="ARBA" id="ARBA00022801"/>
    </source>
</evidence>
<sequence>MNNKFILVAIVVVISLSGTYFLLKNKSSQSLLSNIESPLKNILPSPTPFPFEELTIPYLRSRDYESEIAKLTKTYDASNYTAYLTSYDSDGLKINGLLTRPTSQMPDDGFPAIVFVHGYIPPSQYKTTEKYYDYVDFLARNGFVVFKIDLRGHGESEGEPGGAYYSADYIVDTLNARAALQSTDFVNPKKIGLWGHSMSGNVVMRSFAAQPEIPAIAIWAGAVYTYSDWEKYTINDSSYVPLPSTAKSLRSRQRLFDTYGDFDPENTFWKSFVPTNYLSDLQGAIGIFHAMDDPVVNIGFSRDFIGLLDDTNVPHELHEYPSGGHNISGANFSQAMQDTVEFFKIYLGG</sequence>
<feature type="transmembrane region" description="Helical" evidence="2">
    <location>
        <begin position="6"/>
        <end position="23"/>
    </location>
</feature>
<keyword evidence="2" id="KW-1133">Transmembrane helix</keyword>
<dbReference type="PANTHER" id="PTHR22946">
    <property type="entry name" value="DIENELACTONE HYDROLASE DOMAIN-CONTAINING PROTEIN-RELATED"/>
    <property type="match status" value="1"/>
</dbReference>